<keyword evidence="3" id="KW-1185">Reference proteome</keyword>
<evidence type="ECO:0000256" key="1">
    <source>
        <dbReference type="SAM" id="MobiDB-lite"/>
    </source>
</evidence>
<dbReference type="AlphaFoldDB" id="A0A7W9PZ26"/>
<feature type="compositionally biased region" description="Pro residues" evidence="1">
    <location>
        <begin position="335"/>
        <end position="349"/>
    </location>
</feature>
<feature type="compositionally biased region" description="Low complexity" evidence="1">
    <location>
        <begin position="455"/>
        <end position="481"/>
    </location>
</feature>
<sequence length="612" mass="62646">MSDDWKQKPEYKSAAQQVDKEVGEQVAPITTAQGMLAHMPFFGGGVRVNLVGSTNFEDHDLNDMIDLVEHANPEHLESTSKSLFDAGKAIRKAATDLEQHLKVDWKGQGADSFHDWTRLLIQYTNGLAGYADEAGTHISVAATGLASARTAMPPRDTRPADEQKRPSELPKAKQVDSNPDYAAAVKAEKNRQEAINQMNRLASYYKVAATDLSKQKEPEPLKPITDVGVPRAAYDSGSRRYGSGASSAASSAPTATVRDDFAEGHTGTGTSHGTEVNGHVPHVPPIREVHEPVGPSGHDVGTEINTTTTLPPQPTPTPPAPPAPTPPTTGGGGWQPPPLPPGPTVPPVTPTSGRTPGYKPTGRPPVTAQGRTGPSSTGSGRVPQGPTGQPGRTVSGGRVPQGPMGQAGRSVPGGRTPQGPMGQAARAMGRTAPAGQSGARGPVQSGPSPMGRSVTGGTPKNTNTPGGRTGTTGPTGPVRNGVVGGKPVTGRTSGGTTNPRVPRGMVVGANEPASTTPAKGTIGQRGVVGAATPKTQPGAGQAALRSASNPEGVIGAPRNSAKGPESSGAGLGRGAMGSRQAPGAEAGRTGGTGEKEQRHPSRKRRDEPQTSD</sequence>
<dbReference type="Gene3D" id="1.20.1260.20">
    <property type="entry name" value="PPE superfamily"/>
    <property type="match status" value="1"/>
</dbReference>
<dbReference type="EMBL" id="JACHJK010000011">
    <property type="protein sequence ID" value="MBB5930073.1"/>
    <property type="molecule type" value="Genomic_DNA"/>
</dbReference>
<feature type="compositionally biased region" description="Basic and acidic residues" evidence="1">
    <location>
        <begin position="593"/>
        <end position="612"/>
    </location>
</feature>
<protein>
    <submittedName>
        <fullName evidence="2">Uncharacterized protein YukE</fullName>
    </submittedName>
</protein>
<dbReference type="InterPro" id="IPR038332">
    <property type="entry name" value="PPE_sf"/>
</dbReference>
<dbReference type="Proteomes" id="UP000585836">
    <property type="component" value="Unassembled WGS sequence"/>
</dbReference>
<comment type="caution">
    <text evidence="2">The sequence shown here is derived from an EMBL/GenBank/DDBJ whole genome shotgun (WGS) entry which is preliminary data.</text>
</comment>
<proteinExistence type="predicted"/>
<feature type="compositionally biased region" description="Basic and acidic residues" evidence="1">
    <location>
        <begin position="155"/>
        <end position="174"/>
    </location>
</feature>
<feature type="compositionally biased region" description="Low complexity" evidence="1">
    <location>
        <begin position="233"/>
        <end position="252"/>
    </location>
</feature>
<gene>
    <name evidence="2" type="ORF">FHS34_005566</name>
</gene>
<feature type="region of interest" description="Disordered" evidence="1">
    <location>
        <begin position="147"/>
        <end position="179"/>
    </location>
</feature>
<feature type="compositionally biased region" description="Basic and acidic residues" evidence="1">
    <location>
        <begin position="1"/>
        <end position="11"/>
    </location>
</feature>
<organism evidence="2 3">
    <name type="scientific">Streptomyces echinatus</name>
    <dbReference type="NCBI Taxonomy" id="67293"/>
    <lineage>
        <taxon>Bacteria</taxon>
        <taxon>Bacillati</taxon>
        <taxon>Actinomycetota</taxon>
        <taxon>Actinomycetes</taxon>
        <taxon>Kitasatosporales</taxon>
        <taxon>Streptomycetaceae</taxon>
        <taxon>Streptomyces</taxon>
    </lineage>
</organism>
<feature type="compositionally biased region" description="Pro residues" evidence="1">
    <location>
        <begin position="311"/>
        <end position="327"/>
    </location>
</feature>
<feature type="compositionally biased region" description="Low complexity" evidence="1">
    <location>
        <begin position="370"/>
        <end position="381"/>
    </location>
</feature>
<accession>A0A7W9PZ26</accession>
<feature type="region of interest" description="Disordered" evidence="1">
    <location>
        <begin position="1"/>
        <end position="21"/>
    </location>
</feature>
<evidence type="ECO:0000313" key="2">
    <source>
        <dbReference type="EMBL" id="MBB5930073.1"/>
    </source>
</evidence>
<dbReference type="RefSeq" id="WP_184970189.1">
    <property type="nucleotide sequence ID" value="NZ_JACHJK010000011.1"/>
</dbReference>
<name>A0A7W9PZ26_9ACTN</name>
<reference evidence="2 3" key="1">
    <citation type="submission" date="2020-08" db="EMBL/GenBank/DDBJ databases">
        <title>Genomic Encyclopedia of Type Strains, Phase III (KMG-III): the genomes of soil and plant-associated and newly described type strains.</title>
        <authorList>
            <person name="Whitman W."/>
        </authorList>
    </citation>
    <scope>NUCLEOTIDE SEQUENCE [LARGE SCALE GENOMIC DNA]</scope>
    <source>
        <strain evidence="2 3">CECT 3313</strain>
    </source>
</reference>
<feature type="region of interest" description="Disordered" evidence="1">
    <location>
        <begin position="216"/>
        <end position="612"/>
    </location>
</feature>
<feature type="compositionally biased region" description="Low complexity" evidence="1">
    <location>
        <begin position="264"/>
        <end position="274"/>
    </location>
</feature>
<evidence type="ECO:0000313" key="3">
    <source>
        <dbReference type="Proteomes" id="UP000585836"/>
    </source>
</evidence>
<feature type="compositionally biased region" description="Polar residues" evidence="1">
    <location>
        <begin position="490"/>
        <end position="499"/>
    </location>
</feature>